<dbReference type="GO" id="GO:0008999">
    <property type="term" value="F:protein-N-terminal-alanine acetyltransferase activity"/>
    <property type="evidence" value="ECO:0007669"/>
    <property type="project" value="TreeGrafter"/>
</dbReference>
<evidence type="ECO:0000313" key="2">
    <source>
        <dbReference type="EMBL" id="KAJ7100825.1"/>
    </source>
</evidence>
<dbReference type="Gene3D" id="3.40.630.30">
    <property type="match status" value="1"/>
</dbReference>
<feature type="domain" description="N-acetyltransferase" evidence="1">
    <location>
        <begin position="18"/>
        <end position="160"/>
    </location>
</feature>
<reference evidence="2" key="1">
    <citation type="submission" date="2023-03" db="EMBL/GenBank/DDBJ databases">
        <title>Massive genome expansion in bonnet fungi (Mycena s.s.) driven by repeated elements and novel gene families across ecological guilds.</title>
        <authorList>
            <consortium name="Lawrence Berkeley National Laboratory"/>
            <person name="Harder C.B."/>
            <person name="Miyauchi S."/>
            <person name="Viragh M."/>
            <person name="Kuo A."/>
            <person name="Thoen E."/>
            <person name="Andreopoulos B."/>
            <person name="Lu D."/>
            <person name="Skrede I."/>
            <person name="Drula E."/>
            <person name="Henrissat B."/>
            <person name="Morin E."/>
            <person name="Kohler A."/>
            <person name="Barry K."/>
            <person name="LaButti K."/>
            <person name="Morin E."/>
            <person name="Salamov A."/>
            <person name="Lipzen A."/>
            <person name="Mereny Z."/>
            <person name="Hegedus B."/>
            <person name="Baldrian P."/>
            <person name="Stursova M."/>
            <person name="Weitz H."/>
            <person name="Taylor A."/>
            <person name="Grigoriev I.V."/>
            <person name="Nagy L.G."/>
            <person name="Martin F."/>
            <person name="Kauserud H."/>
        </authorList>
    </citation>
    <scope>NUCLEOTIDE SEQUENCE</scope>
    <source>
        <strain evidence="2">CBHHK173m</strain>
    </source>
</reference>
<dbReference type="AlphaFoldDB" id="A0AAD6UEW1"/>
<gene>
    <name evidence="2" type="ORF">B0H15DRAFT_919945</name>
</gene>
<evidence type="ECO:0000313" key="3">
    <source>
        <dbReference type="Proteomes" id="UP001222325"/>
    </source>
</evidence>
<evidence type="ECO:0000259" key="1">
    <source>
        <dbReference type="Pfam" id="PF13302"/>
    </source>
</evidence>
<dbReference type="PANTHER" id="PTHR43441:SF5">
    <property type="entry name" value="FAMILY ACETYLTRANSFERASE, PUTATIVE-RELATED"/>
    <property type="match status" value="1"/>
</dbReference>
<dbReference type="InterPro" id="IPR000182">
    <property type="entry name" value="GNAT_dom"/>
</dbReference>
<proteinExistence type="predicted"/>
<accession>A0AAD6UEW1</accession>
<dbReference type="InterPro" id="IPR051908">
    <property type="entry name" value="Ribosomal_N-acetyltransferase"/>
</dbReference>
<keyword evidence="3" id="KW-1185">Reference proteome</keyword>
<name>A0AAD6UEW1_9AGAR</name>
<dbReference type="InterPro" id="IPR016181">
    <property type="entry name" value="Acyl_CoA_acyltransferase"/>
</dbReference>
<dbReference type="GO" id="GO:1990189">
    <property type="term" value="F:protein N-terminal-serine acetyltransferase activity"/>
    <property type="evidence" value="ECO:0007669"/>
    <property type="project" value="TreeGrafter"/>
</dbReference>
<protein>
    <submittedName>
        <fullName evidence="2">Acyl-CoA N-acyltransferase</fullName>
    </submittedName>
</protein>
<dbReference type="SUPFAM" id="SSF55729">
    <property type="entry name" value="Acyl-CoA N-acyltransferases (Nat)"/>
    <property type="match status" value="1"/>
</dbReference>
<sequence>MEPNFCFGKIPENLENDRVKLVPFIPVEHADALFAAVRAHDALWAYLPFGPFASTDDLVASLVHGRIRADALFAVLDKTAPGAPALAGTIGLLDTSPVNLSTEIGFVITLPAFQRTHVTSSAAGLLLRFALDELRLRRVVWKANSLNVASVRTAERMGFRKEGVLRWDRVLAAGKTEGGNGGGERERDPKPGCLGRDTVLLSLCWDDWEAGAREAVDAIMQRSS</sequence>
<dbReference type="PANTHER" id="PTHR43441">
    <property type="entry name" value="RIBOSOMAL-PROTEIN-SERINE ACETYLTRANSFERASE"/>
    <property type="match status" value="1"/>
</dbReference>
<dbReference type="Proteomes" id="UP001222325">
    <property type="component" value="Unassembled WGS sequence"/>
</dbReference>
<comment type="caution">
    <text evidence="2">The sequence shown here is derived from an EMBL/GenBank/DDBJ whole genome shotgun (WGS) entry which is preliminary data.</text>
</comment>
<dbReference type="EMBL" id="JARJCN010000005">
    <property type="protein sequence ID" value="KAJ7100825.1"/>
    <property type="molecule type" value="Genomic_DNA"/>
</dbReference>
<dbReference type="Pfam" id="PF13302">
    <property type="entry name" value="Acetyltransf_3"/>
    <property type="match status" value="1"/>
</dbReference>
<organism evidence="2 3">
    <name type="scientific">Mycena belliarum</name>
    <dbReference type="NCBI Taxonomy" id="1033014"/>
    <lineage>
        <taxon>Eukaryota</taxon>
        <taxon>Fungi</taxon>
        <taxon>Dikarya</taxon>
        <taxon>Basidiomycota</taxon>
        <taxon>Agaricomycotina</taxon>
        <taxon>Agaricomycetes</taxon>
        <taxon>Agaricomycetidae</taxon>
        <taxon>Agaricales</taxon>
        <taxon>Marasmiineae</taxon>
        <taxon>Mycenaceae</taxon>
        <taxon>Mycena</taxon>
    </lineage>
</organism>